<keyword evidence="3 7" id="KW-0812">Transmembrane</keyword>
<evidence type="ECO:0000256" key="3">
    <source>
        <dbReference type="ARBA" id="ARBA00022692"/>
    </source>
</evidence>
<dbReference type="PROSITE" id="PS50866">
    <property type="entry name" value="GOLD"/>
    <property type="match status" value="1"/>
</dbReference>
<evidence type="ECO:0000256" key="6">
    <source>
        <dbReference type="ARBA" id="ARBA00023136"/>
    </source>
</evidence>
<keyword evidence="5 8" id="KW-1133">Transmembrane helix</keyword>
<dbReference type="InterPro" id="IPR009038">
    <property type="entry name" value="GOLD_dom"/>
</dbReference>
<dbReference type="SMART" id="SM01190">
    <property type="entry name" value="EMP24_GP25L"/>
    <property type="match status" value="1"/>
</dbReference>
<keyword evidence="6 8" id="KW-0472">Membrane</keyword>
<dbReference type="GO" id="GO:0016020">
    <property type="term" value="C:membrane"/>
    <property type="evidence" value="ECO:0007669"/>
    <property type="project" value="UniProtKB-SubCell"/>
</dbReference>
<evidence type="ECO:0000256" key="4">
    <source>
        <dbReference type="ARBA" id="ARBA00022729"/>
    </source>
</evidence>
<comment type="similarity">
    <text evidence="2 7">Belongs to the EMP24/GP25L family.</text>
</comment>
<dbReference type="InterPro" id="IPR015720">
    <property type="entry name" value="Emp24-like"/>
</dbReference>
<evidence type="ECO:0000256" key="7">
    <source>
        <dbReference type="RuleBase" id="RU003827"/>
    </source>
</evidence>
<evidence type="ECO:0000259" key="9">
    <source>
        <dbReference type="PROSITE" id="PS50866"/>
    </source>
</evidence>
<dbReference type="Pfam" id="PF01105">
    <property type="entry name" value="EMP24_GP25L"/>
    <property type="match status" value="1"/>
</dbReference>
<dbReference type="PANTHER" id="PTHR22811">
    <property type="entry name" value="TRANSMEMBRANE EMP24 DOMAIN-CONTAINING PROTEIN"/>
    <property type="match status" value="1"/>
</dbReference>
<gene>
    <name evidence="10" type="ORF">MACK_000982</name>
</gene>
<organism evidence="10 11">
    <name type="scientific">Theileria orientalis</name>
    <dbReference type="NCBI Taxonomy" id="68886"/>
    <lineage>
        <taxon>Eukaryota</taxon>
        <taxon>Sar</taxon>
        <taxon>Alveolata</taxon>
        <taxon>Apicomplexa</taxon>
        <taxon>Aconoidasida</taxon>
        <taxon>Piroplasmida</taxon>
        <taxon>Theileriidae</taxon>
        <taxon>Theileria</taxon>
    </lineage>
</organism>
<dbReference type="AlphaFoldDB" id="A0A976MAZ7"/>
<evidence type="ECO:0000256" key="8">
    <source>
        <dbReference type="SAM" id="Phobius"/>
    </source>
</evidence>
<dbReference type="EMBL" id="CP056069">
    <property type="protein sequence ID" value="UKK00907.2"/>
    <property type="molecule type" value="Genomic_DNA"/>
</dbReference>
<evidence type="ECO:0000256" key="5">
    <source>
        <dbReference type="ARBA" id="ARBA00022989"/>
    </source>
</evidence>
<evidence type="ECO:0000313" key="10">
    <source>
        <dbReference type="EMBL" id="UKK00907.2"/>
    </source>
</evidence>
<dbReference type="Proteomes" id="UP000244811">
    <property type="component" value="Chromosome 1"/>
</dbReference>
<feature type="transmembrane region" description="Helical" evidence="8">
    <location>
        <begin position="179"/>
        <end position="199"/>
    </location>
</feature>
<comment type="subcellular location">
    <subcellularLocation>
        <location evidence="1 7">Membrane</location>
        <topology evidence="1 7">Single-pass type I membrane protein</topology>
    </subcellularLocation>
</comment>
<protein>
    <submittedName>
        <fullName evidence="10">Vesicle transport protein</fullName>
    </submittedName>
</protein>
<evidence type="ECO:0000256" key="2">
    <source>
        <dbReference type="ARBA" id="ARBA00007104"/>
    </source>
</evidence>
<name>A0A976MAZ7_THEOR</name>
<proteinExistence type="inferred from homology"/>
<keyword evidence="4" id="KW-0732">Signal</keyword>
<sequence>MCSSIKFSYIYIFAVFLLSSTTKIYGISVTLTPKETRCFASNASVGDKIIGSVGIVPADGIVQINLFIVENNLVTAKLDRPIKGLDFSNINYNVTENGFYSLCLSNEHSDLVTFVISFRVETVTNKGMSSLSTVEDMKGVITYADRLLTTTREIMERMEAYSTREYLLSKVINRMNSRIVTWSLIQMVVVIGLCCYQIYHISSFFEVKSFV</sequence>
<feature type="domain" description="GOLD" evidence="9">
    <location>
        <begin position="36"/>
        <end position="122"/>
    </location>
</feature>
<accession>A0A976MAZ7</accession>
<feature type="transmembrane region" description="Helical" evidence="8">
    <location>
        <begin position="6"/>
        <end position="27"/>
    </location>
</feature>
<evidence type="ECO:0000256" key="1">
    <source>
        <dbReference type="ARBA" id="ARBA00004479"/>
    </source>
</evidence>
<reference evidence="10" key="1">
    <citation type="submission" date="2022-07" db="EMBL/GenBank/DDBJ databases">
        <title>Evaluation of T. orientalis genome assembly methods using nanopore sequencing and analysis of variation between genomes.</title>
        <authorList>
            <person name="Yam J."/>
            <person name="Micallef M.L."/>
            <person name="Liu M."/>
            <person name="Djordjevic S.P."/>
            <person name="Bogema D.R."/>
            <person name="Jenkins C."/>
        </authorList>
    </citation>
    <scope>NUCLEOTIDE SEQUENCE</scope>
    <source>
        <strain evidence="10">Goon Nure</strain>
    </source>
</reference>
<evidence type="ECO:0000313" key="11">
    <source>
        <dbReference type="Proteomes" id="UP000244811"/>
    </source>
</evidence>